<dbReference type="SMART" id="SM00846">
    <property type="entry name" value="Gp_dh_N"/>
    <property type="match status" value="1"/>
</dbReference>
<dbReference type="PRINTS" id="PR00078">
    <property type="entry name" value="G3PDHDRGNASE"/>
</dbReference>
<dbReference type="Pfam" id="PF02800">
    <property type="entry name" value="Gp_dh_C"/>
    <property type="match status" value="1"/>
</dbReference>
<reference evidence="10" key="1">
    <citation type="submission" date="2021-05" db="EMBL/GenBank/DDBJ databases">
        <title>Novel Bacillus species.</title>
        <authorList>
            <person name="Liu G."/>
        </authorList>
    </citation>
    <scope>NUCLEOTIDE SEQUENCE</scope>
    <source>
        <strain evidence="10">FJAT-50051</strain>
    </source>
</reference>
<dbReference type="InterPro" id="IPR020829">
    <property type="entry name" value="GlycerAld_3-P_DH_cat"/>
</dbReference>
<evidence type="ECO:0000256" key="3">
    <source>
        <dbReference type="PIRSR" id="PIRSR000149-1"/>
    </source>
</evidence>
<protein>
    <recommendedName>
        <fullName evidence="8">Glyceraldehyde-3-phosphate dehydrogenase</fullName>
        <ecNumber evidence="8">1.2.1.-</ecNumber>
    </recommendedName>
</protein>
<dbReference type="NCBIfam" id="TIGR01534">
    <property type="entry name" value="GAPDH-I"/>
    <property type="match status" value="1"/>
</dbReference>
<accession>A0A942T0T0</accession>
<evidence type="ECO:0000259" key="9">
    <source>
        <dbReference type="SMART" id="SM00846"/>
    </source>
</evidence>
<evidence type="ECO:0000256" key="5">
    <source>
        <dbReference type="PIRSR" id="PIRSR000149-3"/>
    </source>
</evidence>
<dbReference type="GO" id="GO:0050661">
    <property type="term" value="F:NADP binding"/>
    <property type="evidence" value="ECO:0007669"/>
    <property type="project" value="InterPro"/>
</dbReference>
<feature type="binding site" evidence="4">
    <location>
        <begin position="211"/>
        <end position="212"/>
    </location>
    <ligand>
        <name>D-glyceraldehyde 3-phosphate</name>
        <dbReference type="ChEBI" id="CHEBI:59776"/>
    </ligand>
</feature>
<dbReference type="InterPro" id="IPR006424">
    <property type="entry name" value="Glyceraldehyde-3-P_DH_1"/>
</dbReference>
<dbReference type="Gene3D" id="3.30.360.10">
    <property type="entry name" value="Dihydrodipicolinate Reductase, domain 2"/>
    <property type="match status" value="1"/>
</dbReference>
<feature type="binding site" evidence="5">
    <location>
        <position position="79"/>
    </location>
    <ligand>
        <name>NAD(+)</name>
        <dbReference type="ChEBI" id="CHEBI:57540"/>
    </ligand>
</feature>
<feature type="binding site" evidence="5">
    <location>
        <begin position="12"/>
        <end position="13"/>
    </location>
    <ligand>
        <name>NAD(+)</name>
        <dbReference type="ChEBI" id="CHEBI:57540"/>
    </ligand>
</feature>
<dbReference type="GO" id="GO:0006006">
    <property type="term" value="P:glucose metabolic process"/>
    <property type="evidence" value="ECO:0007669"/>
    <property type="project" value="InterPro"/>
</dbReference>
<dbReference type="CDD" id="cd05214">
    <property type="entry name" value="GAPDH_I_N"/>
    <property type="match status" value="1"/>
</dbReference>
<evidence type="ECO:0000256" key="6">
    <source>
        <dbReference type="PIRSR" id="PIRSR000149-4"/>
    </source>
</evidence>
<evidence type="ECO:0000256" key="8">
    <source>
        <dbReference type="RuleBase" id="RU361160"/>
    </source>
</evidence>
<dbReference type="GO" id="GO:0051287">
    <property type="term" value="F:NAD binding"/>
    <property type="evidence" value="ECO:0007669"/>
    <property type="project" value="InterPro"/>
</dbReference>
<dbReference type="Gene3D" id="3.40.50.720">
    <property type="entry name" value="NAD(P)-binding Rossmann-like Domain"/>
    <property type="match status" value="1"/>
</dbReference>
<evidence type="ECO:0000256" key="4">
    <source>
        <dbReference type="PIRSR" id="PIRSR000149-2"/>
    </source>
</evidence>
<comment type="caution">
    <text evidence="10">The sequence shown here is derived from an EMBL/GenBank/DDBJ whole genome shotgun (WGS) entry which is preliminary data.</text>
</comment>
<feature type="binding site" evidence="5">
    <location>
        <position position="121"/>
    </location>
    <ligand>
        <name>NAD(+)</name>
        <dbReference type="ChEBI" id="CHEBI:57540"/>
    </ligand>
</feature>
<feature type="binding site" evidence="5">
    <location>
        <position position="315"/>
    </location>
    <ligand>
        <name>NAD(+)</name>
        <dbReference type="ChEBI" id="CHEBI:57540"/>
    </ligand>
</feature>
<feature type="binding site" evidence="5">
    <location>
        <position position="35"/>
    </location>
    <ligand>
        <name>NAD(+)</name>
        <dbReference type="ChEBI" id="CHEBI:57540"/>
    </ligand>
</feature>
<dbReference type="AlphaFoldDB" id="A0A942T0T0"/>
<gene>
    <name evidence="10" type="primary">gap</name>
    <name evidence="10" type="ORF">KHB02_17835</name>
</gene>
<dbReference type="InterPro" id="IPR020828">
    <property type="entry name" value="GlycerAld_3-P_DH_NAD(P)-bd"/>
</dbReference>
<dbReference type="EC" id="1.2.1.-" evidence="8"/>
<feature type="domain" description="Glyceraldehyde 3-phosphate dehydrogenase NAD(P) binding" evidence="9">
    <location>
        <begin position="3"/>
        <end position="153"/>
    </location>
</feature>
<feature type="binding site" evidence="4">
    <location>
        <position position="234"/>
    </location>
    <ligand>
        <name>D-glyceraldehyde 3-phosphate</name>
        <dbReference type="ChEBI" id="CHEBI:59776"/>
    </ligand>
</feature>
<organism evidence="10">
    <name type="scientific">Neobacillus citreus</name>
    <dbReference type="NCBI Taxonomy" id="2833578"/>
    <lineage>
        <taxon>Bacteria</taxon>
        <taxon>Bacillati</taxon>
        <taxon>Bacillota</taxon>
        <taxon>Bacilli</taxon>
        <taxon>Bacillales</taxon>
        <taxon>Bacillaceae</taxon>
        <taxon>Neobacillus</taxon>
    </lineage>
</organism>
<dbReference type="EMBL" id="JAGYPE010000003">
    <property type="protein sequence ID" value="MBS4183257.1"/>
    <property type="molecule type" value="Genomic_DNA"/>
</dbReference>
<keyword evidence="2 8" id="KW-0560">Oxidoreductase</keyword>
<dbReference type="FunFam" id="3.30.360.10:FF:000002">
    <property type="entry name" value="Glyceraldehyde-3-phosphate dehydrogenase"/>
    <property type="match status" value="1"/>
</dbReference>
<dbReference type="InterPro" id="IPR036291">
    <property type="entry name" value="NAD(P)-bd_dom_sf"/>
</dbReference>
<dbReference type="InterPro" id="IPR020831">
    <property type="entry name" value="GlycerAld/Erythrose_P_DH"/>
</dbReference>
<dbReference type="PANTHER" id="PTHR43148">
    <property type="entry name" value="GLYCERALDEHYDE-3-PHOSPHATE DEHYDROGENASE 2"/>
    <property type="match status" value="1"/>
</dbReference>
<feature type="binding site" evidence="4">
    <location>
        <begin position="152"/>
        <end position="154"/>
    </location>
    <ligand>
        <name>D-glyceraldehyde 3-phosphate</name>
        <dbReference type="ChEBI" id="CHEBI:59776"/>
    </ligand>
</feature>
<proteinExistence type="inferred from homology"/>
<sequence length="334" mass="35487">MTVKIGINGFGRIGRNFFRAALAKGSDLEIVAVNDLTDNASLANLLKYDSITGKLPATVELEGDSIVVDGKAIKVLAERDPANLPWGELGVDIVIESTGFFTKAADAQKHIDAGAKKVIISAPATGDDVTIVLGVNEDTYDAANHHIISNASCTTNSLAPLAKVFNDKFGIERGLMTTVHAYTADQNLQDGPHKDPRRARAAALNIVPTSTGAAKAIGLVLPELAGKLDGFALRVPVPTGSITDLTLETKAEVTVDEINAAYKEAAEGPLKGILLYSEDPLVSTDITTDPHSSIYDSGLTKVIGGLVKITSWYDNEWGYSNRLVDLTEYVGERL</sequence>
<dbReference type="InterPro" id="IPR020830">
    <property type="entry name" value="GlycerAld_3-P_DH_AS"/>
</dbReference>
<dbReference type="SUPFAM" id="SSF51735">
    <property type="entry name" value="NAD(P)-binding Rossmann-fold domains"/>
    <property type="match status" value="1"/>
</dbReference>
<evidence type="ECO:0000256" key="7">
    <source>
        <dbReference type="RuleBase" id="RU000397"/>
    </source>
</evidence>
<evidence type="ECO:0000313" key="10">
    <source>
        <dbReference type="EMBL" id="MBS4183257.1"/>
    </source>
</evidence>
<comment type="similarity">
    <text evidence="1 7">Belongs to the glyceraldehyde-3-phosphate dehydrogenase family.</text>
</comment>
<keyword evidence="5" id="KW-0520">NAD</keyword>
<dbReference type="CDD" id="cd18126">
    <property type="entry name" value="GAPDH_I_C"/>
    <property type="match status" value="1"/>
</dbReference>
<dbReference type="PROSITE" id="PS00071">
    <property type="entry name" value="GAPDH"/>
    <property type="match status" value="1"/>
</dbReference>
<evidence type="ECO:0000256" key="1">
    <source>
        <dbReference type="ARBA" id="ARBA00007406"/>
    </source>
</evidence>
<feature type="active site" description="Nucleophile" evidence="3">
    <location>
        <position position="153"/>
    </location>
</feature>
<keyword evidence="5" id="KW-0547">Nucleotide-binding</keyword>
<name>A0A942T0T0_9BACI</name>
<feature type="binding site" evidence="4">
    <location>
        <position position="183"/>
    </location>
    <ligand>
        <name>D-glyceraldehyde 3-phosphate</name>
        <dbReference type="ChEBI" id="CHEBI:59776"/>
    </ligand>
</feature>
<dbReference type="Pfam" id="PF00044">
    <property type="entry name" value="Gp_dh_N"/>
    <property type="match status" value="1"/>
</dbReference>
<feature type="site" description="Activates thiol group during catalysis" evidence="6">
    <location>
        <position position="180"/>
    </location>
</feature>
<dbReference type="SUPFAM" id="SSF55347">
    <property type="entry name" value="Glyceraldehyde-3-phosphate dehydrogenase-like, C-terminal domain"/>
    <property type="match status" value="1"/>
</dbReference>
<dbReference type="PIRSF" id="PIRSF000149">
    <property type="entry name" value="GAP_DH"/>
    <property type="match status" value="1"/>
</dbReference>
<evidence type="ECO:0000256" key="2">
    <source>
        <dbReference type="ARBA" id="ARBA00023002"/>
    </source>
</evidence>
<dbReference type="GO" id="GO:0016620">
    <property type="term" value="F:oxidoreductase activity, acting on the aldehyde or oxo group of donors, NAD or NADP as acceptor"/>
    <property type="evidence" value="ECO:0007669"/>
    <property type="project" value="InterPro"/>
</dbReference>
<dbReference type="FunFam" id="3.40.50.720:FF:000001">
    <property type="entry name" value="Glyceraldehyde-3-phosphate dehydrogenase"/>
    <property type="match status" value="1"/>
</dbReference>